<keyword evidence="3" id="KW-1185">Reference proteome</keyword>
<protein>
    <submittedName>
        <fullName evidence="2">Cyclophilin-like family protein</fullName>
    </submittedName>
</protein>
<dbReference type="InterPro" id="IPR025658">
    <property type="entry name" value="Cyclophilin_TM1367"/>
</dbReference>
<sequence>MSPADTPSDDPTDTDFLVDVDDLALDATWTDAEPALRDAVSAALPVEGDAARWGEELYVRTGIDAPVEDGVREVPVGALAYWPAGRAVCLFWGPTPASDGAVPVAASPVGVFATVDDVSGLDDLDGGARLRLRRSD</sequence>
<dbReference type="Proteomes" id="UP001595921">
    <property type="component" value="Unassembled WGS sequence"/>
</dbReference>
<evidence type="ECO:0000313" key="2">
    <source>
        <dbReference type="EMBL" id="MFC4360388.1"/>
    </source>
</evidence>
<dbReference type="RefSeq" id="WP_267620510.1">
    <property type="nucleotide sequence ID" value="NZ_JAODIW010000005.1"/>
</dbReference>
<name>A0ABD5PHW0_9EURY</name>
<dbReference type="SUPFAM" id="SSF50891">
    <property type="entry name" value="Cyclophilin-like"/>
    <property type="match status" value="1"/>
</dbReference>
<evidence type="ECO:0000313" key="3">
    <source>
        <dbReference type="Proteomes" id="UP001595921"/>
    </source>
</evidence>
<accession>A0ABD5PHW0</accession>
<feature type="domain" description="Cyclophilin TM1367-like" evidence="1">
    <location>
        <begin position="20"/>
        <end position="123"/>
    </location>
</feature>
<evidence type="ECO:0000259" key="1">
    <source>
        <dbReference type="Pfam" id="PF04126"/>
    </source>
</evidence>
<dbReference type="Gene3D" id="2.40.100.20">
    <property type="match status" value="1"/>
</dbReference>
<dbReference type="EMBL" id="JBHSDS010000017">
    <property type="protein sequence ID" value="MFC4360388.1"/>
    <property type="molecule type" value="Genomic_DNA"/>
</dbReference>
<proteinExistence type="predicted"/>
<dbReference type="Pfam" id="PF04126">
    <property type="entry name" value="Cyclophil_like"/>
    <property type="match status" value="1"/>
</dbReference>
<gene>
    <name evidence="2" type="ORF">ACFO0N_20775</name>
</gene>
<comment type="caution">
    <text evidence="2">The sequence shown here is derived from an EMBL/GenBank/DDBJ whole genome shotgun (WGS) entry which is preliminary data.</text>
</comment>
<organism evidence="2 3">
    <name type="scientific">Halobium salinum</name>
    <dbReference type="NCBI Taxonomy" id="1364940"/>
    <lineage>
        <taxon>Archaea</taxon>
        <taxon>Methanobacteriati</taxon>
        <taxon>Methanobacteriota</taxon>
        <taxon>Stenosarchaea group</taxon>
        <taxon>Halobacteria</taxon>
        <taxon>Halobacteriales</taxon>
        <taxon>Haloferacaceae</taxon>
        <taxon>Halobium</taxon>
    </lineage>
</organism>
<reference evidence="2 3" key="1">
    <citation type="journal article" date="2019" name="Int. J. Syst. Evol. Microbiol.">
        <title>The Global Catalogue of Microorganisms (GCM) 10K type strain sequencing project: providing services to taxonomists for standard genome sequencing and annotation.</title>
        <authorList>
            <consortium name="The Broad Institute Genomics Platform"/>
            <consortium name="The Broad Institute Genome Sequencing Center for Infectious Disease"/>
            <person name="Wu L."/>
            <person name="Ma J."/>
        </authorList>
    </citation>
    <scope>NUCLEOTIDE SEQUENCE [LARGE SCALE GENOMIC DNA]</scope>
    <source>
        <strain evidence="2 3">CGMCC 1.12553</strain>
    </source>
</reference>
<dbReference type="InterPro" id="IPR029000">
    <property type="entry name" value="Cyclophilin-like_dom_sf"/>
</dbReference>
<dbReference type="AlphaFoldDB" id="A0ABD5PHW0"/>